<keyword evidence="8" id="KW-0968">Cytoplasmic vesicle</keyword>
<dbReference type="GO" id="GO:0005905">
    <property type="term" value="C:clathrin-coated pit"/>
    <property type="evidence" value="ECO:0007669"/>
    <property type="project" value="UniProtKB-SubCell"/>
</dbReference>
<evidence type="ECO:0000256" key="8">
    <source>
        <dbReference type="ARBA" id="ARBA00023329"/>
    </source>
</evidence>
<feature type="domain" description="ENTH" evidence="9">
    <location>
        <begin position="26"/>
        <end position="165"/>
    </location>
</feature>
<dbReference type="SUPFAM" id="SSF48464">
    <property type="entry name" value="ENTH/VHS domain"/>
    <property type="match status" value="1"/>
</dbReference>
<dbReference type="InterPro" id="IPR048050">
    <property type="entry name" value="ANTH_N_plant"/>
</dbReference>
<organism evidence="10 11">
    <name type="scientific">Cinchona calisaya</name>
    <dbReference type="NCBI Taxonomy" id="153742"/>
    <lineage>
        <taxon>Eukaryota</taxon>
        <taxon>Viridiplantae</taxon>
        <taxon>Streptophyta</taxon>
        <taxon>Embryophyta</taxon>
        <taxon>Tracheophyta</taxon>
        <taxon>Spermatophyta</taxon>
        <taxon>Magnoliopsida</taxon>
        <taxon>eudicotyledons</taxon>
        <taxon>Gunneridae</taxon>
        <taxon>Pentapetalae</taxon>
        <taxon>asterids</taxon>
        <taxon>lamiids</taxon>
        <taxon>Gentianales</taxon>
        <taxon>Rubiaceae</taxon>
        <taxon>Cinchonoideae</taxon>
        <taxon>Cinchoneae</taxon>
        <taxon>Cinchona</taxon>
    </lineage>
</organism>
<evidence type="ECO:0000313" key="11">
    <source>
        <dbReference type="Proteomes" id="UP001630127"/>
    </source>
</evidence>
<dbReference type="FunFam" id="1.25.40.90:FF:000035">
    <property type="entry name" value="Putative clathrin assembly protein At4g40080"/>
    <property type="match status" value="1"/>
</dbReference>
<keyword evidence="4" id="KW-0254">Endocytosis</keyword>
<comment type="subcellular location">
    <subcellularLocation>
        <location evidence="1">Cytoplasmic vesicle</location>
        <location evidence="1">Clathrin-coated vesicle</location>
    </subcellularLocation>
    <subcellularLocation>
        <location evidence="2">Golgi apparatus</location>
    </subcellularLocation>
    <subcellularLocation>
        <location evidence="3">Membrane</location>
        <location evidence="3">Clathrin-coated pit</location>
    </subcellularLocation>
</comment>
<keyword evidence="11" id="KW-1185">Reference proteome</keyword>
<dbReference type="PANTHER" id="PTHR22951">
    <property type="entry name" value="CLATHRIN ASSEMBLY PROTEIN"/>
    <property type="match status" value="1"/>
</dbReference>
<dbReference type="InterPro" id="IPR011417">
    <property type="entry name" value="ANTH_dom"/>
</dbReference>
<dbReference type="GO" id="GO:0030136">
    <property type="term" value="C:clathrin-coated vesicle"/>
    <property type="evidence" value="ECO:0007669"/>
    <property type="project" value="UniProtKB-SubCell"/>
</dbReference>
<evidence type="ECO:0000256" key="2">
    <source>
        <dbReference type="ARBA" id="ARBA00004555"/>
    </source>
</evidence>
<dbReference type="InterPro" id="IPR008942">
    <property type="entry name" value="ENTH_VHS"/>
</dbReference>
<evidence type="ECO:0000256" key="4">
    <source>
        <dbReference type="ARBA" id="ARBA00022583"/>
    </source>
</evidence>
<dbReference type="Pfam" id="PF07651">
    <property type="entry name" value="ANTH"/>
    <property type="match status" value="1"/>
</dbReference>
<dbReference type="AlphaFoldDB" id="A0ABD2YC37"/>
<comment type="caution">
    <text evidence="10">The sequence shown here is derived from an EMBL/GenBank/DDBJ whole genome shotgun (WGS) entry which is preliminary data.</text>
</comment>
<proteinExistence type="predicted"/>
<dbReference type="CDD" id="cd16987">
    <property type="entry name" value="ANTH_N_AP180_plant"/>
    <property type="match status" value="1"/>
</dbReference>
<name>A0ABD2YC37_9GENT</name>
<evidence type="ECO:0000256" key="5">
    <source>
        <dbReference type="ARBA" id="ARBA00023034"/>
    </source>
</evidence>
<keyword evidence="5" id="KW-0333">Golgi apparatus</keyword>
<gene>
    <name evidence="10" type="ORF">ACH5RR_034641</name>
</gene>
<dbReference type="InterPro" id="IPR013809">
    <property type="entry name" value="ENTH"/>
</dbReference>
<dbReference type="PROSITE" id="PS50942">
    <property type="entry name" value="ENTH"/>
    <property type="match status" value="1"/>
</dbReference>
<evidence type="ECO:0000256" key="3">
    <source>
        <dbReference type="ARBA" id="ARBA00004600"/>
    </source>
</evidence>
<dbReference type="InterPro" id="IPR045192">
    <property type="entry name" value="AP180-like"/>
</dbReference>
<dbReference type="EMBL" id="JBJUIK010000014">
    <property type="protein sequence ID" value="KAL3504800.1"/>
    <property type="molecule type" value="Genomic_DNA"/>
</dbReference>
<dbReference type="Proteomes" id="UP001630127">
    <property type="component" value="Unassembled WGS sequence"/>
</dbReference>
<reference evidence="10 11" key="1">
    <citation type="submission" date="2024-11" db="EMBL/GenBank/DDBJ databases">
        <title>A near-complete genome assembly of Cinchona calisaya.</title>
        <authorList>
            <person name="Lian D.C."/>
            <person name="Zhao X.W."/>
            <person name="Wei L."/>
        </authorList>
    </citation>
    <scope>NUCLEOTIDE SEQUENCE [LARGE SCALE GENOMIC DNA]</scope>
    <source>
        <tissue evidence="10">Nenye</tissue>
    </source>
</reference>
<evidence type="ECO:0000259" key="9">
    <source>
        <dbReference type="PROSITE" id="PS50942"/>
    </source>
</evidence>
<evidence type="ECO:0000313" key="10">
    <source>
        <dbReference type="EMBL" id="KAL3504800.1"/>
    </source>
</evidence>
<dbReference type="PANTHER" id="PTHR22951:SF24">
    <property type="entry name" value="ENTH DOMAIN-CONTAINING PROTEIN"/>
    <property type="match status" value="1"/>
</dbReference>
<keyword evidence="7" id="KW-0168">Coated pit</keyword>
<dbReference type="GO" id="GO:0005794">
    <property type="term" value="C:Golgi apparatus"/>
    <property type="evidence" value="ECO:0007669"/>
    <property type="project" value="UniProtKB-SubCell"/>
</dbReference>
<sequence>MGRKRKHIELTGILKDKASIIKAVLTNKRTISSIKIAILRATTHTGSTSPPPEHRLDTILSLGHDISPHACACIEAIMDRLHNTQNPCVALKCLFILHNIITSGSFILKEQLSFYPLTGGQNSLKLTRFRNKSNVENLELSQWVRWYAGVLERNLITCRVLGCFFTSKSSSSKFHERKIKENVSKLLDFDFLNEIESLVCMVEGICGAPESLHYQKLDLVHELVLMVSEDYRYTQYQIMTRLDDLSDKVDKMSHDDSSELIRCLKRLEDCRMRLVEMFANRKRNDAFWDLIGQTKMKLEEQNEKRERGRVVVWKGTGFGERVTGTSQVIKLL</sequence>
<dbReference type="Gene3D" id="1.25.40.90">
    <property type="match status" value="1"/>
</dbReference>
<protein>
    <recommendedName>
        <fullName evidence="9">ENTH domain-containing protein</fullName>
    </recommendedName>
</protein>
<evidence type="ECO:0000256" key="7">
    <source>
        <dbReference type="ARBA" id="ARBA00023176"/>
    </source>
</evidence>
<dbReference type="GO" id="GO:0006897">
    <property type="term" value="P:endocytosis"/>
    <property type="evidence" value="ECO:0007669"/>
    <property type="project" value="UniProtKB-KW"/>
</dbReference>
<accession>A0ABD2YC37</accession>
<keyword evidence="6" id="KW-0472">Membrane</keyword>
<evidence type="ECO:0000256" key="6">
    <source>
        <dbReference type="ARBA" id="ARBA00023136"/>
    </source>
</evidence>
<evidence type="ECO:0000256" key="1">
    <source>
        <dbReference type="ARBA" id="ARBA00004132"/>
    </source>
</evidence>